<proteinExistence type="predicted"/>
<reference evidence="1 2" key="1">
    <citation type="submission" date="2021-08" db="EMBL/GenBank/DDBJ databases">
        <authorList>
            <person name="Peeters C."/>
        </authorList>
    </citation>
    <scope>NUCLEOTIDE SEQUENCE [LARGE SCALE GENOMIC DNA]</scope>
    <source>
        <strain evidence="1 2">LMG 32289</strain>
    </source>
</reference>
<evidence type="ECO:0000313" key="1">
    <source>
        <dbReference type="EMBL" id="CAG9184038.1"/>
    </source>
</evidence>
<gene>
    <name evidence="1" type="ORF">LMG32289_05493</name>
</gene>
<name>A0ABM8XUM4_9BURK</name>
<sequence length="473" mass="53045">MALNLPFAFVSAGLDVGLGFDTALYEARPDELVNDLQSKLKVAAKLVSKAGGIPRTKSYDALARAGGFSHWHHLSTHLAGAQAPATPEWLESFIPLLPLIAVLPTESAPSRERRQVLEAFWLHVGDEAGVPHDTILDDVGARMHGERSWNGLLSRTPLDATGWLYRFSTEPADGNGAFVWSETCAALVDELDDQWQGYEKFSPEAKSRARSWVEQALVRQPDFLEGGLALAWMQKSEESSKAAATLNTYLRKAEALIPQGFKGTMSWYVTENRFYLRMLHLRMTLYRDEFDMKRSATIAKKLLRLNPNDNLGVRDCLPLLLLSLDDYQGALRACKRLEEEPHFQSAAIRAFVFYANGNLTEFRTQLLTALFTWPILRAFLEDSDDTLAEDESGSRSVIPDFEIFQDFAWPALNTVPGLREAALAVVRDKRVVAAEAQLLTIWQGFRRTREGKPATHTGEEWDAGWRRHVAELA</sequence>
<evidence type="ECO:0000313" key="2">
    <source>
        <dbReference type="Proteomes" id="UP000706525"/>
    </source>
</evidence>
<comment type="caution">
    <text evidence="1">The sequence shown here is derived from an EMBL/GenBank/DDBJ whole genome shotgun (WGS) entry which is preliminary data.</text>
</comment>
<dbReference type="EMBL" id="CAJZAG010000012">
    <property type="protein sequence ID" value="CAG9184038.1"/>
    <property type="molecule type" value="Genomic_DNA"/>
</dbReference>
<dbReference type="RefSeq" id="WP_223994127.1">
    <property type="nucleotide sequence ID" value="NZ_CAJZAG010000012.1"/>
</dbReference>
<keyword evidence="2" id="KW-1185">Reference proteome</keyword>
<accession>A0ABM8XUM4</accession>
<organism evidence="1 2">
    <name type="scientific">Cupriavidus pampae</name>
    <dbReference type="NCBI Taxonomy" id="659251"/>
    <lineage>
        <taxon>Bacteria</taxon>
        <taxon>Pseudomonadati</taxon>
        <taxon>Pseudomonadota</taxon>
        <taxon>Betaproteobacteria</taxon>
        <taxon>Burkholderiales</taxon>
        <taxon>Burkholderiaceae</taxon>
        <taxon>Cupriavidus</taxon>
    </lineage>
</organism>
<protein>
    <recommendedName>
        <fullName evidence="3">Tetratricopeptide repeat protein</fullName>
    </recommendedName>
</protein>
<dbReference type="Proteomes" id="UP000706525">
    <property type="component" value="Unassembled WGS sequence"/>
</dbReference>
<evidence type="ECO:0008006" key="3">
    <source>
        <dbReference type="Google" id="ProtNLM"/>
    </source>
</evidence>